<dbReference type="AlphaFoldDB" id="A0A2P4S5U5"/>
<evidence type="ECO:0000313" key="1">
    <source>
        <dbReference type="EMBL" id="POI19515.1"/>
    </source>
</evidence>
<dbReference type="Proteomes" id="UP000237246">
    <property type="component" value="Unassembled WGS sequence"/>
</dbReference>
<sequence length="39" mass="4326">MMFPILSGSVLKLLLDHNSLSTLRQTSLFCKSMVSSIIN</sequence>
<reference evidence="1 2" key="1">
    <citation type="submission" date="2018-01" db="EMBL/GenBank/DDBJ databases">
        <title>Comparison of the Chinese Bamboo Partridge and Red Junglefowl genome sequences highlights the importance of demography in genome evolution.</title>
        <authorList>
            <person name="Tiley G.P."/>
            <person name="Kimball R.T."/>
            <person name="Braun E.L."/>
            <person name="Burleigh J.G."/>
        </authorList>
    </citation>
    <scope>NUCLEOTIDE SEQUENCE [LARGE SCALE GENOMIC DNA]</scope>
    <source>
        <strain evidence="1">RTK389</strain>
        <tissue evidence="1">Blood</tissue>
    </source>
</reference>
<protein>
    <submittedName>
        <fullName evidence="1">Uncharacterized protein</fullName>
    </submittedName>
</protein>
<organism evidence="1 2">
    <name type="scientific">Bambusicola thoracicus</name>
    <name type="common">Chinese bamboo-partridge</name>
    <name type="synonym">Perdix thoracica</name>
    <dbReference type="NCBI Taxonomy" id="9083"/>
    <lineage>
        <taxon>Eukaryota</taxon>
        <taxon>Metazoa</taxon>
        <taxon>Chordata</taxon>
        <taxon>Craniata</taxon>
        <taxon>Vertebrata</taxon>
        <taxon>Euteleostomi</taxon>
        <taxon>Archelosauria</taxon>
        <taxon>Archosauria</taxon>
        <taxon>Dinosauria</taxon>
        <taxon>Saurischia</taxon>
        <taxon>Theropoda</taxon>
        <taxon>Coelurosauria</taxon>
        <taxon>Aves</taxon>
        <taxon>Neognathae</taxon>
        <taxon>Galloanserae</taxon>
        <taxon>Galliformes</taxon>
        <taxon>Phasianidae</taxon>
        <taxon>Perdicinae</taxon>
        <taxon>Bambusicola</taxon>
    </lineage>
</organism>
<evidence type="ECO:0000313" key="2">
    <source>
        <dbReference type="Proteomes" id="UP000237246"/>
    </source>
</evidence>
<name>A0A2P4S5U5_BAMTH</name>
<comment type="caution">
    <text evidence="1">The sequence shown here is derived from an EMBL/GenBank/DDBJ whole genome shotgun (WGS) entry which is preliminary data.</text>
</comment>
<gene>
    <name evidence="1" type="ORF">CIB84_016740</name>
</gene>
<accession>A0A2P4S5U5</accession>
<proteinExistence type="predicted"/>
<keyword evidence="2" id="KW-1185">Reference proteome</keyword>
<dbReference type="EMBL" id="PPHD01099927">
    <property type="protein sequence ID" value="POI19515.1"/>
    <property type="molecule type" value="Genomic_DNA"/>
</dbReference>